<dbReference type="GO" id="GO:0008234">
    <property type="term" value="F:cysteine-type peptidase activity"/>
    <property type="evidence" value="ECO:0007669"/>
    <property type="project" value="UniProtKB-KW"/>
</dbReference>
<dbReference type="GO" id="GO:0006508">
    <property type="term" value="P:proteolysis"/>
    <property type="evidence" value="ECO:0007669"/>
    <property type="project" value="UniProtKB-KW"/>
</dbReference>
<dbReference type="InterPro" id="IPR011527">
    <property type="entry name" value="ABC1_TM_dom"/>
</dbReference>
<protein>
    <submittedName>
        <fullName evidence="17">Bacteriocin ABC transporter ATP-binding protein</fullName>
    </submittedName>
</protein>
<dbReference type="PROSITE" id="PS50893">
    <property type="entry name" value="ABC_TRANSPORTER_2"/>
    <property type="match status" value="1"/>
</dbReference>
<evidence type="ECO:0000256" key="6">
    <source>
        <dbReference type="ARBA" id="ARBA00022741"/>
    </source>
</evidence>
<dbReference type="GO" id="GO:0090374">
    <property type="term" value="P:oligopeptide export from mitochondrion"/>
    <property type="evidence" value="ECO:0007669"/>
    <property type="project" value="TreeGrafter"/>
</dbReference>
<evidence type="ECO:0000259" key="15">
    <source>
        <dbReference type="PROSITE" id="PS50929"/>
    </source>
</evidence>
<evidence type="ECO:0000256" key="12">
    <source>
        <dbReference type="ARBA" id="ARBA00023136"/>
    </source>
</evidence>
<dbReference type="Pfam" id="PF03412">
    <property type="entry name" value="Peptidase_C39"/>
    <property type="match status" value="1"/>
</dbReference>
<organism evidence="17 18">
    <name type="scientific">Lacrimispora algidixylanolytica</name>
    <dbReference type="NCBI Taxonomy" id="94868"/>
    <lineage>
        <taxon>Bacteria</taxon>
        <taxon>Bacillati</taxon>
        <taxon>Bacillota</taxon>
        <taxon>Clostridia</taxon>
        <taxon>Lachnospirales</taxon>
        <taxon>Lachnospiraceae</taxon>
        <taxon>Lacrimispora</taxon>
    </lineage>
</organism>
<evidence type="ECO:0000256" key="3">
    <source>
        <dbReference type="ARBA" id="ARBA00022475"/>
    </source>
</evidence>
<dbReference type="InterPro" id="IPR039421">
    <property type="entry name" value="Type_1_exporter"/>
</dbReference>
<gene>
    <name evidence="17" type="ORF">BET01_18940</name>
</gene>
<keyword evidence="5 13" id="KW-0812">Transmembrane</keyword>
<keyword evidence="7" id="KW-0378">Hydrolase</keyword>
<dbReference type="InterPro" id="IPR005897">
    <property type="entry name" value="Pept_C39_ABC_bacteriocin"/>
</dbReference>
<keyword evidence="18" id="KW-1185">Reference proteome</keyword>
<dbReference type="InterPro" id="IPR027417">
    <property type="entry name" value="P-loop_NTPase"/>
</dbReference>
<feature type="domain" description="ABC transmembrane type-1" evidence="15">
    <location>
        <begin position="168"/>
        <end position="449"/>
    </location>
</feature>
<dbReference type="RefSeq" id="WP_120196752.1">
    <property type="nucleotide sequence ID" value="NZ_MCIA01000015.1"/>
</dbReference>
<keyword evidence="6" id="KW-0547">Nucleotide-binding</keyword>
<evidence type="ECO:0000259" key="14">
    <source>
        <dbReference type="PROSITE" id="PS50893"/>
    </source>
</evidence>
<evidence type="ECO:0000256" key="7">
    <source>
        <dbReference type="ARBA" id="ARBA00022801"/>
    </source>
</evidence>
<dbReference type="PANTHER" id="PTHR43394:SF1">
    <property type="entry name" value="ATP-BINDING CASSETTE SUB-FAMILY B MEMBER 10, MITOCHONDRIAL"/>
    <property type="match status" value="1"/>
</dbReference>
<feature type="transmembrane region" description="Helical" evidence="13">
    <location>
        <begin position="202"/>
        <end position="221"/>
    </location>
</feature>
<dbReference type="Gene3D" id="3.40.50.300">
    <property type="entry name" value="P-loop containing nucleotide triphosphate hydrolases"/>
    <property type="match status" value="1"/>
</dbReference>
<dbReference type="InterPro" id="IPR017871">
    <property type="entry name" value="ABC_transporter-like_CS"/>
</dbReference>
<evidence type="ECO:0000256" key="9">
    <source>
        <dbReference type="ARBA" id="ARBA00022840"/>
    </source>
</evidence>
<dbReference type="InterPro" id="IPR005074">
    <property type="entry name" value="Peptidase_C39"/>
</dbReference>
<feature type="transmembrane region" description="Helical" evidence="13">
    <location>
        <begin position="166"/>
        <end position="190"/>
    </location>
</feature>
<feature type="transmembrane region" description="Helical" evidence="13">
    <location>
        <begin position="393"/>
        <end position="412"/>
    </location>
</feature>
<feature type="domain" description="ABC transporter" evidence="14">
    <location>
        <begin position="482"/>
        <end position="716"/>
    </location>
</feature>
<evidence type="ECO:0000256" key="8">
    <source>
        <dbReference type="ARBA" id="ARBA00022807"/>
    </source>
</evidence>
<dbReference type="NCBIfam" id="TIGR01193">
    <property type="entry name" value="bacteriocin_ABC"/>
    <property type="match status" value="1"/>
</dbReference>
<dbReference type="FunFam" id="3.40.50.300:FF:000218">
    <property type="entry name" value="Multidrug ABC transporter ATP-binding protein"/>
    <property type="match status" value="1"/>
</dbReference>
<dbReference type="InterPro" id="IPR036640">
    <property type="entry name" value="ABC1_TM_sf"/>
</dbReference>
<dbReference type="GO" id="GO:0015421">
    <property type="term" value="F:ABC-type oligopeptide transporter activity"/>
    <property type="evidence" value="ECO:0007669"/>
    <property type="project" value="TreeGrafter"/>
</dbReference>
<keyword evidence="9 17" id="KW-0067">ATP-binding</keyword>
<feature type="domain" description="Peptidase C39" evidence="16">
    <location>
        <begin position="12"/>
        <end position="137"/>
    </location>
</feature>
<dbReference type="AlphaFoldDB" id="A0A419T365"/>
<dbReference type="OrthoDB" id="9762778at2"/>
<dbReference type="Pfam" id="PF00005">
    <property type="entry name" value="ABC_tran"/>
    <property type="match status" value="1"/>
</dbReference>
<dbReference type="InterPro" id="IPR003593">
    <property type="entry name" value="AAA+_ATPase"/>
</dbReference>
<evidence type="ECO:0000256" key="10">
    <source>
        <dbReference type="ARBA" id="ARBA00022967"/>
    </source>
</evidence>
<dbReference type="EMBL" id="MCIA01000015">
    <property type="protein sequence ID" value="RKD31848.1"/>
    <property type="molecule type" value="Genomic_DNA"/>
</dbReference>
<reference evidence="17 18" key="1">
    <citation type="submission" date="2016-08" db="EMBL/GenBank/DDBJ databases">
        <title>A new outlook on sporulation: Clostridium algidixylanolyticum.</title>
        <authorList>
            <person name="Poppleton D.I."/>
            <person name="Gribaldo S."/>
        </authorList>
    </citation>
    <scope>NUCLEOTIDE SEQUENCE [LARGE SCALE GENOMIC DNA]</scope>
    <source>
        <strain evidence="17 18">SPL73</strain>
    </source>
</reference>
<evidence type="ECO:0000256" key="5">
    <source>
        <dbReference type="ARBA" id="ARBA00022692"/>
    </source>
</evidence>
<dbReference type="Pfam" id="PF00664">
    <property type="entry name" value="ABC_membrane"/>
    <property type="match status" value="1"/>
</dbReference>
<feature type="transmembrane region" description="Helical" evidence="13">
    <location>
        <begin position="277"/>
        <end position="300"/>
    </location>
</feature>
<dbReference type="SUPFAM" id="SSF90123">
    <property type="entry name" value="ABC transporter transmembrane region"/>
    <property type="match status" value="1"/>
</dbReference>
<dbReference type="GO" id="GO:0005524">
    <property type="term" value="F:ATP binding"/>
    <property type="evidence" value="ECO:0007669"/>
    <property type="project" value="UniProtKB-KW"/>
</dbReference>
<evidence type="ECO:0000256" key="13">
    <source>
        <dbReference type="SAM" id="Phobius"/>
    </source>
</evidence>
<dbReference type="Gene3D" id="1.20.1560.10">
    <property type="entry name" value="ABC transporter type 1, transmembrane domain"/>
    <property type="match status" value="1"/>
</dbReference>
<evidence type="ECO:0000256" key="11">
    <source>
        <dbReference type="ARBA" id="ARBA00022989"/>
    </source>
</evidence>
<dbReference type="CDD" id="cd02418">
    <property type="entry name" value="Peptidase_C39B"/>
    <property type="match status" value="1"/>
</dbReference>
<evidence type="ECO:0000313" key="17">
    <source>
        <dbReference type="EMBL" id="RKD31848.1"/>
    </source>
</evidence>
<dbReference type="CDD" id="cd18570">
    <property type="entry name" value="ABC_6TM_PCAT1_LagD_like"/>
    <property type="match status" value="1"/>
</dbReference>
<evidence type="ECO:0000313" key="18">
    <source>
        <dbReference type="Proteomes" id="UP000284277"/>
    </source>
</evidence>
<keyword evidence="11 13" id="KW-1133">Transmembrane helix</keyword>
<dbReference type="GO" id="GO:0043214">
    <property type="term" value="F:ABC-type bacteriocin transporter activity"/>
    <property type="evidence" value="ECO:0007669"/>
    <property type="project" value="InterPro"/>
</dbReference>
<keyword evidence="10" id="KW-1278">Translocase</keyword>
<feature type="transmembrane region" description="Helical" evidence="13">
    <location>
        <begin position="306"/>
        <end position="324"/>
    </location>
</feature>
<evidence type="ECO:0000259" key="16">
    <source>
        <dbReference type="PROSITE" id="PS50990"/>
    </source>
</evidence>
<keyword evidence="4" id="KW-0645">Protease</keyword>
<dbReference type="SMART" id="SM00382">
    <property type="entry name" value="AAA"/>
    <property type="match status" value="1"/>
</dbReference>
<dbReference type="PROSITE" id="PS00211">
    <property type="entry name" value="ABC_TRANSPORTER_1"/>
    <property type="match status" value="1"/>
</dbReference>
<dbReference type="PROSITE" id="PS50929">
    <property type="entry name" value="ABC_TM1F"/>
    <property type="match status" value="1"/>
</dbReference>
<keyword evidence="3" id="KW-1003">Cell membrane</keyword>
<comment type="subcellular location">
    <subcellularLocation>
        <location evidence="1">Cell membrane</location>
        <topology evidence="1">Multi-pass membrane protein</topology>
    </subcellularLocation>
</comment>
<dbReference type="Gene3D" id="3.90.70.10">
    <property type="entry name" value="Cysteine proteinases"/>
    <property type="match status" value="1"/>
</dbReference>
<keyword evidence="12 13" id="KW-0472">Membrane</keyword>
<sequence>MKYITKYPCIRQQDLRDCGPACLATICESYGLKLPVSKIRVLSETDLEGTSIFGMIQAAEKLGFQAEGVRTNNKNELFNSLQVPLIAHIITDKMLLHFVVIHKITNNYITVADPEKGIIRYKPDDFFKLWTGILILMTPTIRFRKGNQTKSIYNRFWNLIFVQKKLLLGIFFASILVTAFGLAGSLYYQILIDNIIPRKTLSGLHILSISMLILSIFKVLFEFLRKILLLYMAQKIDIPLMLGYYNHVVNLPMNFFSTRKVGEIISRFRDGDKIRNVISQVTLTLMIDTLMSIIGGVILYMKNSKLFFLCFIPITLYMIFIVLFKNKLKKVNLEVMEDNAVLTSYLVESLEGIETIKAYNREDLVKDKTKSNFLKLIKSGFTQGLTYNVQESLMGVVSGGFAVVLLWFGGSLVLKNEITIGELITFNVLLAYFIEPISRIINLQPHLQEAIVASDRLGEILDLELEKQGEETEKPNSLYGDIVLELVDFAYGFKDNILNNVNIHIKQGQKIALVGESGSGKTTIAKLLMGFYKIKDGKISINTYNINDIDRDILRDRISYISQDSFFFTGTIRSNLEFAYENVTYDDMISACKKAQIHDYIMSLHAGYDFVLEERGMNLSGGQRQRLSIARALLKKPDIVIMDEATSNLDLLTESAIQKTLEECVSGMTTIIIAHRLSTIKQCDSIYVIDKGNIVEEGSHNELINKKGIYFKLWSEQGL</sequence>
<keyword evidence="8" id="KW-0788">Thiol protease</keyword>
<evidence type="ECO:0000256" key="1">
    <source>
        <dbReference type="ARBA" id="ARBA00004651"/>
    </source>
</evidence>
<dbReference type="InterPro" id="IPR003439">
    <property type="entry name" value="ABC_transporter-like_ATP-bd"/>
</dbReference>
<evidence type="ECO:0000256" key="2">
    <source>
        <dbReference type="ARBA" id="ARBA00022448"/>
    </source>
</evidence>
<dbReference type="GO" id="GO:0005886">
    <property type="term" value="C:plasma membrane"/>
    <property type="evidence" value="ECO:0007669"/>
    <property type="project" value="UniProtKB-SubCell"/>
</dbReference>
<comment type="caution">
    <text evidence="17">The sequence shown here is derived from an EMBL/GenBank/DDBJ whole genome shotgun (WGS) entry which is preliminary data.</text>
</comment>
<evidence type="ECO:0000256" key="4">
    <source>
        <dbReference type="ARBA" id="ARBA00022670"/>
    </source>
</evidence>
<feature type="transmembrane region" description="Helical" evidence="13">
    <location>
        <begin position="126"/>
        <end position="145"/>
    </location>
</feature>
<keyword evidence="2" id="KW-0813">Transport</keyword>
<dbReference type="PROSITE" id="PS50990">
    <property type="entry name" value="PEPTIDASE_C39"/>
    <property type="match status" value="1"/>
</dbReference>
<accession>A0A419T365</accession>
<dbReference type="GO" id="GO:0016887">
    <property type="term" value="F:ATP hydrolysis activity"/>
    <property type="evidence" value="ECO:0007669"/>
    <property type="project" value="InterPro"/>
</dbReference>
<dbReference type="Proteomes" id="UP000284277">
    <property type="component" value="Unassembled WGS sequence"/>
</dbReference>
<dbReference type="SUPFAM" id="SSF52540">
    <property type="entry name" value="P-loop containing nucleoside triphosphate hydrolases"/>
    <property type="match status" value="1"/>
</dbReference>
<name>A0A419T365_9FIRM</name>
<proteinExistence type="predicted"/>
<dbReference type="PANTHER" id="PTHR43394">
    <property type="entry name" value="ATP-DEPENDENT PERMEASE MDL1, MITOCHONDRIAL"/>
    <property type="match status" value="1"/>
</dbReference>